<gene>
    <name evidence="2" type="ORF">JI435_026270</name>
</gene>
<dbReference type="RefSeq" id="XP_001793226.1">
    <property type="nucleotide sequence ID" value="XM_001793174.1"/>
</dbReference>
<dbReference type="AlphaFoldDB" id="A0A7U2EXK9"/>
<keyword evidence="3" id="KW-1185">Reference proteome</keyword>
<reference evidence="3" key="1">
    <citation type="journal article" date="2021" name="BMC Genomics">
        <title>Chromosome-level genome assembly and manually-curated proteome of model necrotroph Parastagonospora nodorum Sn15 reveals a genome-wide trove of candidate effector homologs, and redundancy of virulence-related functions within an accessory chromosome.</title>
        <authorList>
            <person name="Bertazzoni S."/>
            <person name="Jones D.A.B."/>
            <person name="Phan H.T."/>
            <person name="Tan K.-C."/>
            <person name="Hane J.K."/>
        </authorList>
    </citation>
    <scope>NUCLEOTIDE SEQUENCE [LARGE SCALE GENOMIC DNA]</scope>
    <source>
        <strain evidence="3">SN15 / ATCC MYA-4574 / FGSC 10173)</strain>
    </source>
</reference>
<dbReference type="VEuPathDB" id="FungiDB:JI435_026270"/>
<sequence>MAPRAVHFIRHAEGYHNSLEDENIPDPDLTPKGKQQCMHLSTIFPYFDRIDLVCASPIRRACQTALISMQPYLQSGEHKVLALPLAQEATDKPANTPSPVKDLQKEFGDAVDFHRCLDTYVDYDSKKGRWAPDGDSLKARALELRRFLRDRDEQEVVVVSHGDFLHYVSGDLNEDGSQRGGWWKNTEFRSFKFFPVGHDEALLQETEESVKIRNASGPGMEKGSAGPEKAD</sequence>
<dbReference type="SMART" id="SM00855">
    <property type="entry name" value="PGAM"/>
    <property type="match status" value="1"/>
</dbReference>
<proteinExistence type="predicted"/>
<feature type="region of interest" description="Disordered" evidence="1">
    <location>
        <begin position="208"/>
        <end position="231"/>
    </location>
</feature>
<dbReference type="PANTHER" id="PTHR48100">
    <property type="entry name" value="BROAD-SPECIFICITY PHOSPHATASE YOR283W-RELATED"/>
    <property type="match status" value="1"/>
</dbReference>
<organism evidence="2 3">
    <name type="scientific">Phaeosphaeria nodorum (strain SN15 / ATCC MYA-4574 / FGSC 10173)</name>
    <name type="common">Glume blotch fungus</name>
    <name type="synonym">Parastagonospora nodorum</name>
    <dbReference type="NCBI Taxonomy" id="321614"/>
    <lineage>
        <taxon>Eukaryota</taxon>
        <taxon>Fungi</taxon>
        <taxon>Dikarya</taxon>
        <taxon>Ascomycota</taxon>
        <taxon>Pezizomycotina</taxon>
        <taxon>Dothideomycetes</taxon>
        <taxon>Pleosporomycetidae</taxon>
        <taxon>Pleosporales</taxon>
        <taxon>Pleosporineae</taxon>
        <taxon>Phaeosphaeriaceae</taxon>
        <taxon>Parastagonospora</taxon>
    </lineage>
</organism>
<evidence type="ECO:0008006" key="4">
    <source>
        <dbReference type="Google" id="ProtNLM"/>
    </source>
</evidence>
<dbReference type="InterPro" id="IPR029033">
    <property type="entry name" value="His_PPase_superfam"/>
</dbReference>
<dbReference type="Proteomes" id="UP000663193">
    <property type="component" value="Chromosome 5"/>
</dbReference>
<dbReference type="OMA" id="HGCFLHF"/>
<dbReference type="Pfam" id="PF00300">
    <property type="entry name" value="His_Phos_1"/>
    <property type="match status" value="1"/>
</dbReference>
<evidence type="ECO:0000313" key="2">
    <source>
        <dbReference type="EMBL" id="QRC94884.1"/>
    </source>
</evidence>
<dbReference type="PANTHER" id="PTHR48100:SF54">
    <property type="entry name" value="PHOSPHATASE SPAC5H10.03-RELATED"/>
    <property type="match status" value="1"/>
</dbReference>
<dbReference type="CDD" id="cd07067">
    <property type="entry name" value="HP_PGM_like"/>
    <property type="match status" value="1"/>
</dbReference>
<dbReference type="InterPro" id="IPR050275">
    <property type="entry name" value="PGM_Phosphatase"/>
</dbReference>
<evidence type="ECO:0000313" key="3">
    <source>
        <dbReference type="Proteomes" id="UP000663193"/>
    </source>
</evidence>
<evidence type="ECO:0000256" key="1">
    <source>
        <dbReference type="SAM" id="MobiDB-lite"/>
    </source>
</evidence>
<dbReference type="EMBL" id="CP069027">
    <property type="protein sequence ID" value="QRC94884.1"/>
    <property type="molecule type" value="Genomic_DNA"/>
</dbReference>
<dbReference type="SUPFAM" id="SSF53254">
    <property type="entry name" value="Phosphoglycerate mutase-like"/>
    <property type="match status" value="1"/>
</dbReference>
<dbReference type="Gene3D" id="3.40.50.1240">
    <property type="entry name" value="Phosphoglycerate mutase-like"/>
    <property type="match status" value="1"/>
</dbReference>
<name>A0A7U2EXK9_PHANO</name>
<accession>A0A7U2EXK9</accession>
<dbReference type="InterPro" id="IPR013078">
    <property type="entry name" value="His_Pase_superF_clade-1"/>
</dbReference>
<dbReference type="OrthoDB" id="496981at2759"/>
<dbReference type="KEGG" id="pno:SNOG_02627"/>
<protein>
    <recommendedName>
        <fullName evidence="4">Phosphoglycerate mutase-like protein</fullName>
    </recommendedName>
</protein>